<reference evidence="1" key="1">
    <citation type="submission" date="2022-07" db="EMBL/GenBank/DDBJ databases">
        <title>Genome Sequence of Phlebia brevispora.</title>
        <authorList>
            <person name="Buettner E."/>
        </authorList>
    </citation>
    <scope>NUCLEOTIDE SEQUENCE</scope>
    <source>
        <strain evidence="1">MPL23</strain>
    </source>
</reference>
<dbReference type="Proteomes" id="UP001148662">
    <property type="component" value="Unassembled WGS sequence"/>
</dbReference>
<sequence>MSGQAVRRKLQKKPESTTDKRKYEPHKLTASTHGQGELILREEPLLRIPTEVTTYSPGALLLSALAGLSPRQRESFYNLSYVNLPSDTLPGTEEYNDHLALAIFQTNAVATGDKVGLFPRMARINHGCSSAFNSIYTWRENEGVLVIHALKPIKMGEELLTTYLDTKRPRVERQQHLRQHYGFECQCAVCSLSDSASAESDKRLSKMAELYARFSTWQHGDLTGKEAIDIAREIWVTGEKEGYWSERGQLAADAALVAAAHSDKDAVRAWAELAKKWYTYEVGADSEQVRWIREVLANPIKHQMWGSREEEIVGSPGPELKL</sequence>
<evidence type="ECO:0000313" key="1">
    <source>
        <dbReference type="EMBL" id="KAJ3545335.1"/>
    </source>
</evidence>
<comment type="caution">
    <text evidence="1">The sequence shown here is derived from an EMBL/GenBank/DDBJ whole genome shotgun (WGS) entry which is preliminary data.</text>
</comment>
<protein>
    <submittedName>
        <fullName evidence="1">Uncharacterized protein</fullName>
    </submittedName>
</protein>
<name>A0ACC1SS86_9APHY</name>
<organism evidence="1 2">
    <name type="scientific">Phlebia brevispora</name>
    <dbReference type="NCBI Taxonomy" id="194682"/>
    <lineage>
        <taxon>Eukaryota</taxon>
        <taxon>Fungi</taxon>
        <taxon>Dikarya</taxon>
        <taxon>Basidiomycota</taxon>
        <taxon>Agaricomycotina</taxon>
        <taxon>Agaricomycetes</taxon>
        <taxon>Polyporales</taxon>
        <taxon>Meruliaceae</taxon>
        <taxon>Phlebia</taxon>
    </lineage>
</organism>
<gene>
    <name evidence="1" type="ORF">NM688_g5636</name>
</gene>
<dbReference type="EMBL" id="JANHOG010001060">
    <property type="protein sequence ID" value="KAJ3545335.1"/>
    <property type="molecule type" value="Genomic_DNA"/>
</dbReference>
<accession>A0ACC1SS86</accession>
<evidence type="ECO:0000313" key="2">
    <source>
        <dbReference type="Proteomes" id="UP001148662"/>
    </source>
</evidence>
<proteinExistence type="predicted"/>
<keyword evidence="2" id="KW-1185">Reference proteome</keyword>